<dbReference type="PROSITE" id="PS51371">
    <property type="entry name" value="CBS"/>
    <property type="match status" value="2"/>
</dbReference>
<dbReference type="Gene3D" id="3.30.1340.30">
    <property type="match status" value="1"/>
</dbReference>
<feature type="domain" description="CBS" evidence="3">
    <location>
        <begin position="8"/>
        <end position="65"/>
    </location>
</feature>
<evidence type="ECO:0000313" key="4">
    <source>
        <dbReference type="EMBL" id="QUX27589.1"/>
    </source>
</evidence>
<keyword evidence="5" id="KW-1185">Reference proteome</keyword>
<evidence type="ECO:0000259" key="3">
    <source>
        <dbReference type="PROSITE" id="PS51371"/>
    </source>
</evidence>
<keyword evidence="1 2" id="KW-0129">CBS domain</keyword>
<dbReference type="InterPro" id="IPR000644">
    <property type="entry name" value="CBS_dom"/>
</dbReference>
<dbReference type="SUPFAM" id="SSF54631">
    <property type="entry name" value="CBS-domain pair"/>
    <property type="match status" value="1"/>
</dbReference>
<dbReference type="InterPro" id="IPR046342">
    <property type="entry name" value="CBS_dom_sf"/>
</dbReference>
<name>A0ABX8BZJ5_9ACTN</name>
<feature type="domain" description="CBS" evidence="3">
    <location>
        <begin position="96"/>
        <end position="153"/>
    </location>
</feature>
<accession>A0ABX8BZJ5</accession>
<organism evidence="4 5">
    <name type="scientific">Nocardiopsis akebiae</name>
    <dbReference type="NCBI Taxonomy" id="2831968"/>
    <lineage>
        <taxon>Bacteria</taxon>
        <taxon>Bacillati</taxon>
        <taxon>Actinomycetota</taxon>
        <taxon>Actinomycetes</taxon>
        <taxon>Streptosporangiales</taxon>
        <taxon>Nocardiopsidaceae</taxon>
        <taxon>Nocardiopsis</taxon>
    </lineage>
</organism>
<dbReference type="PANTHER" id="PTHR43080">
    <property type="entry name" value="CBS DOMAIN-CONTAINING PROTEIN CBSX3, MITOCHONDRIAL"/>
    <property type="match status" value="1"/>
</dbReference>
<gene>
    <name evidence="4" type="ORF">KGD83_20085</name>
</gene>
<dbReference type="InterPro" id="IPR017080">
    <property type="entry name" value="UCP036990_CBS_BON"/>
</dbReference>
<evidence type="ECO:0000256" key="2">
    <source>
        <dbReference type="PROSITE-ProRule" id="PRU00703"/>
    </source>
</evidence>
<dbReference type="SMART" id="SM00116">
    <property type="entry name" value="CBS"/>
    <property type="match status" value="2"/>
</dbReference>
<dbReference type="RefSeq" id="WP_212640649.1">
    <property type="nucleotide sequence ID" value="NZ_CP074132.1"/>
</dbReference>
<dbReference type="InterPro" id="IPR051257">
    <property type="entry name" value="Diverse_CBS-Domain"/>
</dbReference>
<dbReference type="PIRSF" id="PIRSF036990">
    <property type="entry name" value="UCP036990_CBS_BON"/>
    <property type="match status" value="1"/>
</dbReference>
<reference evidence="5" key="1">
    <citation type="submission" date="2021-05" db="EMBL/GenBank/DDBJ databases">
        <title>Direct Submission.</title>
        <authorList>
            <person name="Li K."/>
            <person name="Gao J."/>
        </authorList>
    </citation>
    <scope>NUCLEOTIDE SEQUENCE [LARGE SCALE GENOMIC DNA]</scope>
    <source>
        <strain evidence="5">HDS12</strain>
    </source>
</reference>
<dbReference type="Pfam" id="PF00571">
    <property type="entry name" value="CBS"/>
    <property type="match status" value="2"/>
</dbReference>
<dbReference type="EMBL" id="CP074132">
    <property type="protein sequence ID" value="QUX27589.1"/>
    <property type="molecule type" value="Genomic_DNA"/>
</dbReference>
<proteinExistence type="predicted"/>
<protein>
    <submittedName>
        <fullName evidence="4">CBS domain-containing protein</fullName>
    </submittedName>
</protein>
<evidence type="ECO:0000313" key="5">
    <source>
        <dbReference type="Proteomes" id="UP000678016"/>
    </source>
</evidence>
<sequence>MHTVSDVMTTEVFSVTGDTGYREIAEMLVKHGVSALPVTNAEGCVLGLVSEEDLLHKEEFTGGDYAPPLRARLRARLGSGGSAGDKAAARNAAELMTGPAVTVSSDASVVLAARLMERHGVKQLPVVDGDGHLLGIVSRRDLLSVFVREDDDIAEETRGVIREVLPEPTATVEDGVVRLAGDVEHRSDVEKLIHRVRQIEGVVAVDSELRWHADDVVPQHVQWRAGTP</sequence>
<evidence type="ECO:0000256" key="1">
    <source>
        <dbReference type="ARBA" id="ARBA00023122"/>
    </source>
</evidence>
<dbReference type="Gene3D" id="3.10.580.10">
    <property type="entry name" value="CBS-domain"/>
    <property type="match status" value="1"/>
</dbReference>
<dbReference type="CDD" id="cd04586">
    <property type="entry name" value="CBS_pair_BON_assoc"/>
    <property type="match status" value="1"/>
</dbReference>
<dbReference type="PANTHER" id="PTHR43080:SF29">
    <property type="entry name" value="OS02G0818000 PROTEIN"/>
    <property type="match status" value="1"/>
</dbReference>
<dbReference type="Proteomes" id="UP000678016">
    <property type="component" value="Chromosome"/>
</dbReference>